<evidence type="ECO:0000256" key="8">
    <source>
        <dbReference type="ARBA" id="ARBA00023136"/>
    </source>
</evidence>
<dbReference type="STRING" id="5466.A0A4R8QBT9"/>
<comment type="caution">
    <text evidence="10">The sequence shown here is derived from an EMBL/GenBank/DDBJ whole genome shotgun (WGS) entry which is preliminary data.</text>
</comment>
<evidence type="ECO:0000256" key="3">
    <source>
        <dbReference type="ARBA" id="ARBA00022676"/>
    </source>
</evidence>
<dbReference type="InterPro" id="IPR022751">
    <property type="entry name" value="Alpha_mannosyltransferase"/>
</dbReference>
<comment type="subcellular location">
    <subcellularLocation>
        <location evidence="1">Membrane</location>
        <topology evidence="1">Single-pass type II membrane protein</topology>
    </subcellularLocation>
</comment>
<dbReference type="InterPro" id="IPR029044">
    <property type="entry name" value="Nucleotide-diphossugar_trans"/>
</dbReference>
<proteinExistence type="inferred from homology"/>
<keyword evidence="6" id="KW-0735">Signal-anchor</keyword>
<organism evidence="10 11">
    <name type="scientific">Colletotrichum trifolii</name>
    <dbReference type="NCBI Taxonomy" id="5466"/>
    <lineage>
        <taxon>Eukaryota</taxon>
        <taxon>Fungi</taxon>
        <taxon>Dikarya</taxon>
        <taxon>Ascomycota</taxon>
        <taxon>Pezizomycotina</taxon>
        <taxon>Sordariomycetes</taxon>
        <taxon>Hypocreomycetidae</taxon>
        <taxon>Glomerellales</taxon>
        <taxon>Glomerellaceae</taxon>
        <taxon>Colletotrichum</taxon>
        <taxon>Colletotrichum orbiculare species complex</taxon>
    </lineage>
</organism>
<dbReference type="EMBL" id="RYZW01000343">
    <property type="protein sequence ID" value="TDZ35000.1"/>
    <property type="molecule type" value="Genomic_DNA"/>
</dbReference>
<dbReference type="GO" id="GO:0016020">
    <property type="term" value="C:membrane"/>
    <property type="evidence" value="ECO:0007669"/>
    <property type="project" value="UniProtKB-SubCell"/>
</dbReference>
<keyword evidence="8" id="KW-0472">Membrane</keyword>
<keyword evidence="5" id="KW-0812">Transmembrane</keyword>
<dbReference type="PANTHER" id="PTHR31392">
    <property type="entry name" value="ALPHA-1,3-MANNOSYLTRANSFERASE MNN1-RELATED"/>
    <property type="match status" value="1"/>
</dbReference>
<dbReference type="Pfam" id="PF11051">
    <property type="entry name" value="Mannosyl_trans3"/>
    <property type="match status" value="1"/>
</dbReference>
<dbReference type="PANTHER" id="PTHR31392:SF1">
    <property type="entry name" value="ALPHA-1,3-MANNOSYLTRANSFERASE MNN1-RELATED"/>
    <property type="match status" value="1"/>
</dbReference>
<gene>
    <name evidence="10" type="primary">MNT3</name>
    <name evidence="10" type="ORF">CTRI78_v011558</name>
</gene>
<protein>
    <submittedName>
        <fullName evidence="10">Alpha-1,3-mannosyltransferase MNT3</fullName>
    </submittedName>
</protein>
<dbReference type="Proteomes" id="UP000295703">
    <property type="component" value="Unassembled WGS sequence"/>
</dbReference>
<evidence type="ECO:0000256" key="2">
    <source>
        <dbReference type="ARBA" id="ARBA00009105"/>
    </source>
</evidence>
<sequence length="546" mass="60549">MVRLLLSPRHGAQSTPVLAAAAFVTLAVVYLLRYHGSIAPFSSGSFAFRTSTAPGLNLDAINRTAQYFVDYPLGPPYKKIFGELGARTKVLRSWIEALDETTGDGTDHGRLAGAERDFLQDKVERVAASLFPYIQSPPGNPRTSSPLADLRRSFQGAGTPVRQVQQVVEGLSSGGGGGGGAAKAAVDAIITSEKPVDEGPRTPKNAGIVIPTGSGTLRFACHLVASLTRVHRTTLPIQIVYAGEDDLKEEDRDKIVQAAGPDAANRLEFLDMTTVFNDTTLRLAEGGWAIKPFAALGSRFEEVILLDADVVLLQPPEKLLQQRSYRETGALLFHDRLLWKDQFPERHDWFHETIKHPSEELQKSLVWTERYAEEADSGIVVLNKGRLDVLLGLLHVGWQNSYTVRNAWTYRITYGDKETWWMGLEATGSRYSFSRHYGGVVGWRIPKRPVQDDMTRVCSFVIAHVDETDALLWYNGGLLKNKMANATEFEVPTHWMMDQPWVKGARKKDMSCMVGTNVRELTEHEKSLLGRSMEAAKDADSELELI</sequence>
<keyword evidence="11" id="KW-1185">Reference proteome</keyword>
<keyword evidence="9" id="KW-0325">Glycoprotein</keyword>
<evidence type="ECO:0000313" key="11">
    <source>
        <dbReference type="Proteomes" id="UP000295703"/>
    </source>
</evidence>
<evidence type="ECO:0000256" key="4">
    <source>
        <dbReference type="ARBA" id="ARBA00022679"/>
    </source>
</evidence>
<accession>A0A4R8QBT9</accession>
<keyword evidence="3 10" id="KW-0328">Glycosyltransferase</keyword>
<dbReference type="AlphaFoldDB" id="A0A4R8QBT9"/>
<reference evidence="10 11" key="1">
    <citation type="submission" date="2018-12" db="EMBL/GenBank/DDBJ databases">
        <title>Genome sequence and assembly of Colletotrichum trifolii.</title>
        <authorList>
            <person name="Gan P."/>
            <person name="Shirasu K."/>
        </authorList>
    </citation>
    <scope>NUCLEOTIDE SEQUENCE [LARGE SCALE GENOMIC DNA]</scope>
    <source>
        <strain evidence="10 11">543-2</strain>
    </source>
</reference>
<dbReference type="GO" id="GO:0006493">
    <property type="term" value="P:protein O-linked glycosylation"/>
    <property type="evidence" value="ECO:0007669"/>
    <property type="project" value="TreeGrafter"/>
</dbReference>
<dbReference type="GO" id="GO:0005794">
    <property type="term" value="C:Golgi apparatus"/>
    <property type="evidence" value="ECO:0007669"/>
    <property type="project" value="TreeGrafter"/>
</dbReference>
<dbReference type="GO" id="GO:0000033">
    <property type="term" value="F:alpha-1,3-mannosyltransferase activity"/>
    <property type="evidence" value="ECO:0007669"/>
    <property type="project" value="TreeGrafter"/>
</dbReference>
<evidence type="ECO:0000256" key="7">
    <source>
        <dbReference type="ARBA" id="ARBA00022989"/>
    </source>
</evidence>
<evidence type="ECO:0000256" key="5">
    <source>
        <dbReference type="ARBA" id="ARBA00022692"/>
    </source>
</evidence>
<keyword evidence="7" id="KW-1133">Transmembrane helix</keyword>
<comment type="similarity">
    <text evidence="2">Belongs to the MNN1/MNT family.</text>
</comment>
<name>A0A4R8QBT9_COLTR</name>
<evidence type="ECO:0000256" key="9">
    <source>
        <dbReference type="ARBA" id="ARBA00023180"/>
    </source>
</evidence>
<evidence type="ECO:0000256" key="1">
    <source>
        <dbReference type="ARBA" id="ARBA00004606"/>
    </source>
</evidence>
<evidence type="ECO:0000256" key="6">
    <source>
        <dbReference type="ARBA" id="ARBA00022968"/>
    </source>
</evidence>
<dbReference type="SUPFAM" id="SSF53448">
    <property type="entry name" value="Nucleotide-diphospho-sugar transferases"/>
    <property type="match status" value="1"/>
</dbReference>
<evidence type="ECO:0000313" key="10">
    <source>
        <dbReference type="EMBL" id="TDZ35000.1"/>
    </source>
</evidence>
<keyword evidence="4 10" id="KW-0808">Transferase</keyword>